<dbReference type="SUPFAM" id="SSF51905">
    <property type="entry name" value="FAD/NAD(P)-binding domain"/>
    <property type="match status" value="1"/>
</dbReference>
<evidence type="ECO:0000313" key="3">
    <source>
        <dbReference type="EMBL" id="MSS19220.1"/>
    </source>
</evidence>
<sequence>MKKGRKNLKADNQKIYDVIVIGGGITGTGVIHELAKYDIDVALLERKNDIGMGATKGNGGVVHPGYDPHPGTLKAKLNPRGARMYPQLAKDLDFNIRHTGTLVVAYSEKDLKKVDELCDNARINGVEQVERIDAAQLQNREPNINKKALGALLAHTTTMIDPFEVAVAFSENAIVNGTDIFLESEVRGISKDEDGNFTIQTNRDTYRTRYIVDAAGIYADDVAAMAGIHEYKIQGRHGNLCVVDKNLPTPIHTVMFPCPSPDTKGIALIPMAHGNYIIGSTATMRTDKEDTSNDAEGIQDLLNGAHHLIPGFDDGSVIRTFAGQRPVALDNDNDFWICESETVPHFIHAAGIQSPGAASSPGIAEYVRDLLADAGLDLKPRPGYNKYRKAPVDFSECSDEEKDQIIAQDPRYGQIVCRCETVTEGEIVAAIHQTLGARTVEGVKRRTRAGMGRCQSGFCQFKVMRILARELGIPEEEVKFEEDHSPVLFGPVKR</sequence>
<dbReference type="Gene3D" id="1.10.10.1100">
    <property type="entry name" value="BFD-like [2Fe-2S]-binding domain"/>
    <property type="match status" value="1"/>
</dbReference>
<dbReference type="EMBL" id="VUMO01000002">
    <property type="protein sequence ID" value="MSS19220.1"/>
    <property type="molecule type" value="Genomic_DNA"/>
</dbReference>
<dbReference type="CDD" id="cd19946">
    <property type="entry name" value="GlpA-like_Fer2_BFD-like"/>
    <property type="match status" value="1"/>
</dbReference>
<dbReference type="SUPFAM" id="SSF54373">
    <property type="entry name" value="FAD-linked reductases, C-terminal domain"/>
    <property type="match status" value="1"/>
</dbReference>
<dbReference type="Pfam" id="PF04324">
    <property type="entry name" value="Fer2_BFD"/>
    <property type="match status" value="1"/>
</dbReference>
<dbReference type="InterPro" id="IPR036188">
    <property type="entry name" value="FAD/NAD-bd_sf"/>
</dbReference>
<evidence type="ECO:0000259" key="1">
    <source>
        <dbReference type="Pfam" id="PF01266"/>
    </source>
</evidence>
<accession>A0A7X2NF20</accession>
<reference evidence="3 4" key="1">
    <citation type="submission" date="2019-08" db="EMBL/GenBank/DDBJ databases">
        <title>In-depth cultivation of the pig gut microbiome towards novel bacterial diversity and tailored functional studies.</title>
        <authorList>
            <person name="Wylensek D."/>
            <person name="Hitch T.C.A."/>
            <person name="Clavel T."/>
        </authorList>
    </citation>
    <scope>NUCLEOTIDE SEQUENCE [LARGE SCALE GENOMIC DNA]</scope>
    <source>
        <strain evidence="3 4">RF-744-FAT-4</strain>
    </source>
</reference>
<evidence type="ECO:0000259" key="2">
    <source>
        <dbReference type="Pfam" id="PF04324"/>
    </source>
</evidence>
<protein>
    <submittedName>
        <fullName evidence="3">NAD(P)/FAD-dependent oxidoreductase</fullName>
    </submittedName>
</protein>
<dbReference type="InterPro" id="IPR006076">
    <property type="entry name" value="FAD-dep_OxRdtase"/>
</dbReference>
<dbReference type="AlphaFoldDB" id="A0A7X2NF20"/>
<feature type="domain" description="FAD dependent oxidoreductase" evidence="1">
    <location>
        <begin position="17"/>
        <end position="370"/>
    </location>
</feature>
<dbReference type="InterPro" id="IPR052745">
    <property type="entry name" value="G3P_Oxidase/Oxidoreductase"/>
</dbReference>
<comment type="caution">
    <text evidence="3">The sequence shown here is derived from an EMBL/GenBank/DDBJ whole genome shotgun (WGS) entry which is preliminary data.</text>
</comment>
<keyword evidence="4" id="KW-1185">Reference proteome</keyword>
<dbReference type="Proteomes" id="UP000461754">
    <property type="component" value="Unassembled WGS sequence"/>
</dbReference>
<dbReference type="PANTHER" id="PTHR42720">
    <property type="entry name" value="GLYCEROL-3-PHOSPHATE DEHYDROGENASE"/>
    <property type="match status" value="1"/>
</dbReference>
<dbReference type="Pfam" id="PF01266">
    <property type="entry name" value="DAO"/>
    <property type="match status" value="1"/>
</dbReference>
<proteinExistence type="predicted"/>
<dbReference type="InterPro" id="IPR007419">
    <property type="entry name" value="BFD-like_2Fe2S-bd_dom"/>
</dbReference>
<dbReference type="InterPro" id="IPR041854">
    <property type="entry name" value="BFD-like_2Fe2S-bd_dom_sf"/>
</dbReference>
<feature type="domain" description="BFD-like [2Fe-2S]-binding" evidence="2">
    <location>
        <begin position="415"/>
        <end position="469"/>
    </location>
</feature>
<dbReference type="Gene3D" id="3.50.50.60">
    <property type="entry name" value="FAD/NAD(P)-binding domain"/>
    <property type="match status" value="1"/>
</dbReference>
<dbReference type="Gene3D" id="3.30.9.10">
    <property type="entry name" value="D-Amino Acid Oxidase, subunit A, domain 2"/>
    <property type="match status" value="1"/>
</dbReference>
<name>A0A7X2NF20_9FIRM</name>
<evidence type="ECO:0000313" key="4">
    <source>
        <dbReference type="Proteomes" id="UP000461754"/>
    </source>
</evidence>
<dbReference type="PANTHER" id="PTHR42720:SF1">
    <property type="entry name" value="GLYCEROL 3-PHOSPHATE OXIDASE"/>
    <property type="match status" value="1"/>
</dbReference>
<gene>
    <name evidence="3" type="ORF">FYJ52_02175</name>
</gene>
<organism evidence="3 4">
    <name type="scientific">Pseudoramibacter porci</name>
    <dbReference type="NCBI Taxonomy" id="2606631"/>
    <lineage>
        <taxon>Bacteria</taxon>
        <taxon>Bacillati</taxon>
        <taxon>Bacillota</taxon>
        <taxon>Clostridia</taxon>
        <taxon>Eubacteriales</taxon>
        <taxon>Eubacteriaceae</taxon>
        <taxon>Pseudoramibacter</taxon>
    </lineage>
</organism>